<dbReference type="Proteomes" id="UP000199024">
    <property type="component" value="Unassembled WGS sequence"/>
</dbReference>
<protein>
    <submittedName>
        <fullName evidence="2">HipA-like N-terminal domain-containing protein</fullName>
    </submittedName>
</protein>
<dbReference type="Pfam" id="PF20613">
    <property type="entry name" value="HipA_2"/>
    <property type="match status" value="1"/>
</dbReference>
<dbReference type="InterPro" id="IPR046748">
    <property type="entry name" value="HipA_2"/>
</dbReference>
<evidence type="ECO:0000313" key="2">
    <source>
        <dbReference type="EMBL" id="SFS02869.1"/>
    </source>
</evidence>
<evidence type="ECO:0000313" key="3">
    <source>
        <dbReference type="Proteomes" id="UP000199024"/>
    </source>
</evidence>
<sequence length="288" mass="32234">MAVLAVQAIRRMRGGAQSQLMLGADGKLWVVKFQNNPQHLRVLANELIASRLAAAAGLTVPVCDVVEVTPWLVEHSAGMVIDLGKGQRLRCAAGLQFGSAFVGGMMPGQVVDYLPEQQMDEVRNLAEFAGILALDKWAGNCNGRQAVYEKKPRERKYRAHFVDQGYCFNAGDWTFPDSPLRGVFARNMVYRGVTGWGSFEPWLTKIEEMGAEVLWEIAEGVPPEWYGGDLATIERLMETMLVRRGRVRELIGSFRDSNREPFPNWVANTRVVVPRQFEDLGNMGKFLM</sequence>
<accession>A0A1I6LHD4</accession>
<gene>
    <name evidence="2" type="ORF">SAMN05421771_0719</name>
</gene>
<evidence type="ECO:0000259" key="1">
    <source>
        <dbReference type="Pfam" id="PF20613"/>
    </source>
</evidence>
<proteinExistence type="predicted"/>
<name>A0A1I6LHD4_9BACT</name>
<feature type="domain" description="HipA-like kinase" evidence="1">
    <location>
        <begin position="8"/>
        <end position="107"/>
    </location>
</feature>
<dbReference type="STRING" id="474950.SAMN05421771_0719"/>
<dbReference type="AlphaFoldDB" id="A0A1I6LHD4"/>
<reference evidence="2 3" key="1">
    <citation type="submission" date="2016-10" db="EMBL/GenBank/DDBJ databases">
        <authorList>
            <person name="de Groot N.N."/>
        </authorList>
    </citation>
    <scope>NUCLEOTIDE SEQUENCE [LARGE SCALE GENOMIC DNA]</scope>
    <source>
        <strain evidence="2 3">DSM 21001</strain>
    </source>
</reference>
<organism evidence="2 3">
    <name type="scientific">Granulicella pectinivorans</name>
    <dbReference type="NCBI Taxonomy" id="474950"/>
    <lineage>
        <taxon>Bacteria</taxon>
        <taxon>Pseudomonadati</taxon>
        <taxon>Acidobacteriota</taxon>
        <taxon>Terriglobia</taxon>
        <taxon>Terriglobales</taxon>
        <taxon>Acidobacteriaceae</taxon>
        <taxon>Granulicella</taxon>
    </lineage>
</organism>
<dbReference type="EMBL" id="FOZL01000001">
    <property type="protein sequence ID" value="SFS02869.1"/>
    <property type="molecule type" value="Genomic_DNA"/>
</dbReference>
<keyword evidence="3" id="KW-1185">Reference proteome</keyword>